<keyword evidence="1" id="KW-0812">Transmembrane</keyword>
<keyword evidence="1" id="KW-0472">Membrane</keyword>
<accession>A0A437AJK5</accession>
<feature type="signal peptide" evidence="2">
    <location>
        <begin position="1"/>
        <end position="22"/>
    </location>
</feature>
<keyword evidence="4" id="KW-1185">Reference proteome</keyword>
<sequence length="105" mass="12198">MIFRNSILLLLNLIKLTIQTSTLPESGVSNILIKRMWQSISLMIDSHFKFTGAIYLVIILVIVLVAALITLLILWRLRLKSYHYGKKNRKIFEKNAEDRWTVVAL</sequence>
<name>A0A437AJK5_9MICR</name>
<proteinExistence type="predicted"/>
<evidence type="ECO:0000256" key="2">
    <source>
        <dbReference type="SAM" id="SignalP"/>
    </source>
</evidence>
<evidence type="ECO:0000313" key="4">
    <source>
        <dbReference type="Proteomes" id="UP000282876"/>
    </source>
</evidence>
<dbReference type="AlphaFoldDB" id="A0A437AJK5"/>
<keyword evidence="1" id="KW-1133">Transmembrane helix</keyword>
<gene>
    <name evidence="3" type="ORF">TUBRATIS_23300</name>
</gene>
<feature type="transmembrane region" description="Helical" evidence="1">
    <location>
        <begin position="53"/>
        <end position="77"/>
    </location>
</feature>
<keyword evidence="2" id="KW-0732">Signal</keyword>
<dbReference type="VEuPathDB" id="MicrosporidiaDB:TUBRATIS_23300"/>
<evidence type="ECO:0000256" key="1">
    <source>
        <dbReference type="SAM" id="Phobius"/>
    </source>
</evidence>
<protein>
    <submittedName>
        <fullName evidence="3">Uncharacterized protein</fullName>
    </submittedName>
</protein>
<comment type="caution">
    <text evidence="3">The sequence shown here is derived from an EMBL/GenBank/DDBJ whole genome shotgun (WGS) entry which is preliminary data.</text>
</comment>
<feature type="chain" id="PRO_5019142687" evidence="2">
    <location>
        <begin position="23"/>
        <end position="105"/>
    </location>
</feature>
<dbReference type="EMBL" id="RCSS01000602">
    <property type="protein sequence ID" value="RVD91216.1"/>
    <property type="molecule type" value="Genomic_DNA"/>
</dbReference>
<organism evidence="3 4">
    <name type="scientific">Tubulinosema ratisbonensis</name>
    <dbReference type="NCBI Taxonomy" id="291195"/>
    <lineage>
        <taxon>Eukaryota</taxon>
        <taxon>Fungi</taxon>
        <taxon>Fungi incertae sedis</taxon>
        <taxon>Microsporidia</taxon>
        <taxon>Tubulinosematoidea</taxon>
        <taxon>Tubulinosematidae</taxon>
        <taxon>Tubulinosema</taxon>
    </lineage>
</organism>
<reference evidence="3 4" key="1">
    <citation type="submission" date="2018-10" db="EMBL/GenBank/DDBJ databases">
        <title>Draft genome sequence of the microsporidian Tubulinosema ratisbonensis.</title>
        <authorList>
            <person name="Polonais V."/>
            <person name="Peyretaillade E."/>
            <person name="Niehus S."/>
            <person name="Wawrzyniak I."/>
            <person name="Franchet A."/>
            <person name="Gaspin C."/>
            <person name="Reichstadt M."/>
            <person name="Belser C."/>
            <person name="Labadie K."/>
            <person name="Delbac F."/>
            <person name="Ferrandon D."/>
        </authorList>
    </citation>
    <scope>NUCLEOTIDE SEQUENCE [LARGE SCALE GENOMIC DNA]</scope>
    <source>
        <strain evidence="3 4">Franzen</strain>
    </source>
</reference>
<dbReference type="Proteomes" id="UP000282876">
    <property type="component" value="Unassembled WGS sequence"/>
</dbReference>
<evidence type="ECO:0000313" key="3">
    <source>
        <dbReference type="EMBL" id="RVD91216.1"/>
    </source>
</evidence>